<reference evidence="7 8" key="1">
    <citation type="submission" date="2016-10" db="EMBL/GenBank/DDBJ databases">
        <authorList>
            <person name="de Groot N.N."/>
        </authorList>
    </citation>
    <scope>NUCLEOTIDE SEQUENCE [LARGE SCALE GENOMIC DNA]</scope>
    <source>
        <strain evidence="7 8">JCM 19513</strain>
    </source>
</reference>
<keyword evidence="3 5" id="KW-1133">Transmembrane helix</keyword>
<protein>
    <submittedName>
        <fullName evidence="7">Uncharacterized membrane protein YckC, RDD family</fullName>
    </submittedName>
</protein>
<keyword evidence="8" id="KW-1185">Reference proteome</keyword>
<keyword evidence="4 5" id="KW-0472">Membrane</keyword>
<dbReference type="STRING" id="1429083.GCA_001885685_02881"/>
<dbReference type="Proteomes" id="UP000185766">
    <property type="component" value="Unassembled WGS sequence"/>
</dbReference>
<evidence type="ECO:0000256" key="1">
    <source>
        <dbReference type="ARBA" id="ARBA00004141"/>
    </source>
</evidence>
<sequence length="233" mass="26025">MPISSPALLDTRYPLETPEGVDLLLQPAGLLPRLLAFLVDLIIRGGIVLLFSIALVSLGRFGWGLWSICFFLISWWYPVLFEVLWQGRTPGKHYMGLRVVHADGTPIGWSASLIRNLLRTVDMLPLFYSAGIISLLFSQRLQRIGDLAANTLVVYREAPLNSAPLPEAPEVIPPHSLQLDEQLAILDYAERFAQLSPERRQELADILCPSLKLRPEHAQASLLGMARFLRGHA</sequence>
<dbReference type="EMBL" id="FOAS01000002">
    <property type="protein sequence ID" value="SEK38836.1"/>
    <property type="molecule type" value="Genomic_DNA"/>
</dbReference>
<evidence type="ECO:0000259" key="6">
    <source>
        <dbReference type="Pfam" id="PF06271"/>
    </source>
</evidence>
<evidence type="ECO:0000313" key="8">
    <source>
        <dbReference type="Proteomes" id="UP000185766"/>
    </source>
</evidence>
<evidence type="ECO:0000256" key="5">
    <source>
        <dbReference type="SAM" id="Phobius"/>
    </source>
</evidence>
<feature type="domain" description="RDD" evidence="6">
    <location>
        <begin position="28"/>
        <end position="150"/>
    </location>
</feature>
<dbReference type="PANTHER" id="PTHR38480:SF1">
    <property type="entry name" value="SLR0254 PROTEIN"/>
    <property type="match status" value="1"/>
</dbReference>
<evidence type="ECO:0000256" key="3">
    <source>
        <dbReference type="ARBA" id="ARBA00022989"/>
    </source>
</evidence>
<feature type="transmembrane region" description="Helical" evidence="5">
    <location>
        <begin position="63"/>
        <end position="85"/>
    </location>
</feature>
<comment type="subcellular location">
    <subcellularLocation>
        <location evidence="1">Membrane</location>
        <topology evidence="1">Multi-pass membrane protein</topology>
    </subcellularLocation>
</comment>
<proteinExistence type="predicted"/>
<dbReference type="RefSeq" id="WP_074864605.1">
    <property type="nucleotide sequence ID" value="NZ_FOAS01000002.1"/>
</dbReference>
<name>A0A1H7GKZ8_9GAMM</name>
<gene>
    <name evidence="7" type="ORF">SAMN05216214_102115</name>
</gene>
<organism evidence="7 8">
    <name type="scientific">Atopomonas hussainii</name>
    <dbReference type="NCBI Taxonomy" id="1429083"/>
    <lineage>
        <taxon>Bacteria</taxon>
        <taxon>Pseudomonadati</taxon>
        <taxon>Pseudomonadota</taxon>
        <taxon>Gammaproteobacteria</taxon>
        <taxon>Pseudomonadales</taxon>
        <taxon>Pseudomonadaceae</taxon>
        <taxon>Atopomonas</taxon>
    </lineage>
</organism>
<keyword evidence="2 5" id="KW-0812">Transmembrane</keyword>
<accession>A0A1H7GKZ8</accession>
<dbReference type="GO" id="GO:0016020">
    <property type="term" value="C:membrane"/>
    <property type="evidence" value="ECO:0007669"/>
    <property type="project" value="UniProtKB-SubCell"/>
</dbReference>
<evidence type="ECO:0000313" key="7">
    <source>
        <dbReference type="EMBL" id="SEK38836.1"/>
    </source>
</evidence>
<dbReference type="PANTHER" id="PTHR38480">
    <property type="entry name" value="SLR0254 PROTEIN"/>
    <property type="match status" value="1"/>
</dbReference>
<evidence type="ECO:0000256" key="4">
    <source>
        <dbReference type="ARBA" id="ARBA00023136"/>
    </source>
</evidence>
<dbReference type="AlphaFoldDB" id="A0A1H7GKZ8"/>
<dbReference type="Pfam" id="PF06271">
    <property type="entry name" value="RDD"/>
    <property type="match status" value="1"/>
</dbReference>
<evidence type="ECO:0000256" key="2">
    <source>
        <dbReference type="ARBA" id="ARBA00022692"/>
    </source>
</evidence>
<dbReference type="InterPro" id="IPR010432">
    <property type="entry name" value="RDD"/>
</dbReference>
<feature type="transmembrane region" description="Helical" evidence="5">
    <location>
        <begin position="34"/>
        <end position="56"/>
    </location>
</feature>